<evidence type="ECO:0000256" key="2">
    <source>
        <dbReference type="SAM" id="SignalP"/>
    </source>
</evidence>
<dbReference type="AlphaFoldDB" id="A0A6A5TP57"/>
<feature type="region of interest" description="Disordered" evidence="1">
    <location>
        <begin position="43"/>
        <end position="70"/>
    </location>
</feature>
<keyword evidence="2" id="KW-0732">Signal</keyword>
<feature type="chain" id="PRO_5025611134" evidence="2">
    <location>
        <begin position="20"/>
        <end position="159"/>
    </location>
</feature>
<evidence type="ECO:0000313" key="4">
    <source>
        <dbReference type="Proteomes" id="UP000800035"/>
    </source>
</evidence>
<reference evidence="3" key="1">
    <citation type="journal article" date="2020" name="Stud. Mycol.">
        <title>101 Dothideomycetes genomes: a test case for predicting lifestyles and emergence of pathogens.</title>
        <authorList>
            <person name="Haridas S."/>
            <person name="Albert R."/>
            <person name="Binder M."/>
            <person name="Bloem J."/>
            <person name="Labutti K."/>
            <person name="Salamov A."/>
            <person name="Andreopoulos B."/>
            <person name="Baker S."/>
            <person name="Barry K."/>
            <person name="Bills G."/>
            <person name="Bluhm B."/>
            <person name="Cannon C."/>
            <person name="Castanera R."/>
            <person name="Culley D."/>
            <person name="Daum C."/>
            <person name="Ezra D."/>
            <person name="Gonzalez J."/>
            <person name="Henrissat B."/>
            <person name="Kuo A."/>
            <person name="Liang C."/>
            <person name="Lipzen A."/>
            <person name="Lutzoni F."/>
            <person name="Magnuson J."/>
            <person name="Mondo S."/>
            <person name="Nolan M."/>
            <person name="Ohm R."/>
            <person name="Pangilinan J."/>
            <person name="Park H.-J."/>
            <person name="Ramirez L."/>
            <person name="Alfaro M."/>
            <person name="Sun H."/>
            <person name="Tritt A."/>
            <person name="Yoshinaga Y."/>
            <person name="Zwiers L.-H."/>
            <person name="Turgeon B."/>
            <person name="Goodwin S."/>
            <person name="Spatafora J."/>
            <person name="Crous P."/>
            <person name="Grigoriev I."/>
        </authorList>
    </citation>
    <scope>NUCLEOTIDE SEQUENCE</scope>
    <source>
        <strain evidence="3">CBS 675.92</strain>
    </source>
</reference>
<feature type="compositionally biased region" description="Low complexity" evidence="1">
    <location>
        <begin position="46"/>
        <end position="55"/>
    </location>
</feature>
<evidence type="ECO:0000256" key="1">
    <source>
        <dbReference type="SAM" id="MobiDB-lite"/>
    </source>
</evidence>
<evidence type="ECO:0000313" key="3">
    <source>
        <dbReference type="EMBL" id="KAF1952586.1"/>
    </source>
</evidence>
<protein>
    <submittedName>
        <fullName evidence="3">Uncharacterized protein</fullName>
    </submittedName>
</protein>
<feature type="compositionally biased region" description="Gly residues" evidence="1">
    <location>
        <begin position="56"/>
        <end position="70"/>
    </location>
</feature>
<feature type="signal peptide" evidence="2">
    <location>
        <begin position="1"/>
        <end position="19"/>
    </location>
</feature>
<proteinExistence type="predicted"/>
<accession>A0A6A5TP57</accession>
<sequence length="159" mass="16637">MRGLIISLVFLFCLVSTIAFPFGIPRTAHSSVTLRRLRRQVGEGVNGNQTGNSGSVTGGGGGDGNGVGFAGTGNDIDTGDDFDIGDGNNTIGDNNTIEIGDRITTINVPLNMSDIMDRGMTMADRNGVDMSIDISVRMKIADAKGKNGTITLTKDGRKI</sequence>
<organism evidence="3 4">
    <name type="scientific">Byssothecium circinans</name>
    <dbReference type="NCBI Taxonomy" id="147558"/>
    <lineage>
        <taxon>Eukaryota</taxon>
        <taxon>Fungi</taxon>
        <taxon>Dikarya</taxon>
        <taxon>Ascomycota</taxon>
        <taxon>Pezizomycotina</taxon>
        <taxon>Dothideomycetes</taxon>
        <taxon>Pleosporomycetidae</taxon>
        <taxon>Pleosporales</taxon>
        <taxon>Massarineae</taxon>
        <taxon>Massarinaceae</taxon>
        <taxon>Byssothecium</taxon>
    </lineage>
</organism>
<keyword evidence="4" id="KW-1185">Reference proteome</keyword>
<dbReference type="EMBL" id="ML977010">
    <property type="protein sequence ID" value="KAF1952586.1"/>
    <property type="molecule type" value="Genomic_DNA"/>
</dbReference>
<gene>
    <name evidence="3" type="ORF">CC80DRAFT_508042</name>
</gene>
<dbReference type="Proteomes" id="UP000800035">
    <property type="component" value="Unassembled WGS sequence"/>
</dbReference>
<name>A0A6A5TP57_9PLEO</name>
<dbReference type="OrthoDB" id="3799992at2759"/>